<feature type="domain" description="Alpha/beta hydrolase fold-3" evidence="1">
    <location>
        <begin position="92"/>
        <end position="132"/>
    </location>
</feature>
<dbReference type="GO" id="GO:0072330">
    <property type="term" value="P:monocarboxylic acid biosynthetic process"/>
    <property type="evidence" value="ECO:0007669"/>
    <property type="project" value="UniProtKB-ARBA"/>
</dbReference>
<gene>
    <name evidence="2" type="ORF">N7509_014195</name>
</gene>
<dbReference type="AlphaFoldDB" id="A0A9W9S4T1"/>
<evidence type="ECO:0000313" key="3">
    <source>
        <dbReference type="Proteomes" id="UP001147747"/>
    </source>
</evidence>
<sequence>MSGEALSRPPLDAGIAEILSKLPPMHFPTNSDEISQFHEAVLESLAPATDAILSDPNIQIESSQINGPRGDIPLVILRPKSAISSSDLCPGILFLHGGAMISGNPFNGLNIVSDMITELNAVVISVDYRLAP</sequence>
<dbReference type="GO" id="GO:0016787">
    <property type="term" value="F:hydrolase activity"/>
    <property type="evidence" value="ECO:0007669"/>
    <property type="project" value="InterPro"/>
</dbReference>
<dbReference type="RefSeq" id="XP_056480821.1">
    <property type="nucleotide sequence ID" value="XM_056638832.1"/>
</dbReference>
<dbReference type="EMBL" id="JAPZBU010000013">
    <property type="protein sequence ID" value="KAJ5369583.1"/>
    <property type="molecule type" value="Genomic_DNA"/>
</dbReference>
<dbReference type="SUPFAM" id="SSF53474">
    <property type="entry name" value="alpha/beta-Hydrolases"/>
    <property type="match status" value="1"/>
</dbReference>
<keyword evidence="3" id="KW-1185">Reference proteome</keyword>
<protein>
    <recommendedName>
        <fullName evidence="1">Alpha/beta hydrolase fold-3 domain-containing protein</fullName>
    </recommendedName>
</protein>
<dbReference type="Pfam" id="PF07859">
    <property type="entry name" value="Abhydrolase_3"/>
    <property type="match status" value="1"/>
</dbReference>
<dbReference type="GO" id="GO:0017000">
    <property type="term" value="P:antibiotic biosynthetic process"/>
    <property type="evidence" value="ECO:0007669"/>
    <property type="project" value="UniProtKB-ARBA"/>
</dbReference>
<evidence type="ECO:0000259" key="1">
    <source>
        <dbReference type="Pfam" id="PF07859"/>
    </source>
</evidence>
<reference evidence="2" key="1">
    <citation type="submission" date="2022-12" db="EMBL/GenBank/DDBJ databases">
        <authorList>
            <person name="Petersen C."/>
        </authorList>
    </citation>
    <scope>NUCLEOTIDE SEQUENCE</scope>
    <source>
        <strain evidence="2">IBT 29677</strain>
    </source>
</reference>
<comment type="caution">
    <text evidence="2">The sequence shown here is derived from an EMBL/GenBank/DDBJ whole genome shotgun (WGS) entry which is preliminary data.</text>
</comment>
<dbReference type="GeneID" id="81377812"/>
<proteinExistence type="predicted"/>
<reference evidence="2" key="2">
    <citation type="journal article" date="2023" name="IMA Fungus">
        <title>Comparative genomic study of the Penicillium genus elucidates a diverse pangenome and 15 lateral gene transfer events.</title>
        <authorList>
            <person name="Petersen C."/>
            <person name="Sorensen T."/>
            <person name="Nielsen M.R."/>
            <person name="Sondergaard T.E."/>
            <person name="Sorensen J.L."/>
            <person name="Fitzpatrick D.A."/>
            <person name="Frisvad J.C."/>
            <person name="Nielsen K.L."/>
        </authorList>
    </citation>
    <scope>NUCLEOTIDE SEQUENCE</scope>
    <source>
        <strain evidence="2">IBT 29677</strain>
    </source>
</reference>
<evidence type="ECO:0000313" key="2">
    <source>
        <dbReference type="EMBL" id="KAJ5369583.1"/>
    </source>
</evidence>
<dbReference type="Proteomes" id="UP001147747">
    <property type="component" value="Unassembled WGS sequence"/>
</dbReference>
<organism evidence="2 3">
    <name type="scientific">Penicillium cosmopolitanum</name>
    <dbReference type="NCBI Taxonomy" id="1131564"/>
    <lineage>
        <taxon>Eukaryota</taxon>
        <taxon>Fungi</taxon>
        <taxon>Dikarya</taxon>
        <taxon>Ascomycota</taxon>
        <taxon>Pezizomycotina</taxon>
        <taxon>Eurotiomycetes</taxon>
        <taxon>Eurotiomycetidae</taxon>
        <taxon>Eurotiales</taxon>
        <taxon>Aspergillaceae</taxon>
        <taxon>Penicillium</taxon>
    </lineage>
</organism>
<name>A0A9W9S4T1_9EURO</name>
<dbReference type="InterPro" id="IPR013094">
    <property type="entry name" value="AB_hydrolase_3"/>
</dbReference>
<dbReference type="InterPro" id="IPR029058">
    <property type="entry name" value="AB_hydrolase_fold"/>
</dbReference>
<dbReference type="Gene3D" id="3.40.50.1820">
    <property type="entry name" value="alpha/beta hydrolase"/>
    <property type="match status" value="1"/>
</dbReference>
<accession>A0A9W9S4T1</accession>
<dbReference type="OrthoDB" id="433474at2759"/>